<evidence type="ECO:0000313" key="1">
    <source>
        <dbReference type="EMBL" id="KRZ75934.1"/>
    </source>
</evidence>
<keyword evidence="2" id="KW-1185">Reference proteome</keyword>
<proteinExistence type="predicted"/>
<name>A0A0V1MWQ7_9BILA</name>
<evidence type="ECO:0000313" key="2">
    <source>
        <dbReference type="Proteomes" id="UP000054843"/>
    </source>
</evidence>
<dbReference type="EMBL" id="JYDO01000033">
    <property type="protein sequence ID" value="KRZ75934.1"/>
    <property type="molecule type" value="Genomic_DNA"/>
</dbReference>
<gene>
    <name evidence="1" type="ORF">T10_13335</name>
</gene>
<dbReference type="AlphaFoldDB" id="A0A0V1MWQ7"/>
<reference evidence="1 2" key="1">
    <citation type="submission" date="2015-01" db="EMBL/GenBank/DDBJ databases">
        <title>Evolution of Trichinella species and genotypes.</title>
        <authorList>
            <person name="Korhonen P.K."/>
            <person name="Edoardo P."/>
            <person name="Giuseppe L.R."/>
            <person name="Gasser R.B."/>
        </authorList>
    </citation>
    <scope>NUCLEOTIDE SEQUENCE [LARGE SCALE GENOMIC DNA]</scope>
    <source>
        <strain evidence="1">ISS1980</strain>
    </source>
</reference>
<comment type="caution">
    <text evidence="1">The sequence shown here is derived from an EMBL/GenBank/DDBJ whole genome shotgun (WGS) entry which is preliminary data.</text>
</comment>
<dbReference type="Proteomes" id="UP000054843">
    <property type="component" value="Unassembled WGS sequence"/>
</dbReference>
<organism evidence="1 2">
    <name type="scientific">Trichinella papuae</name>
    <dbReference type="NCBI Taxonomy" id="268474"/>
    <lineage>
        <taxon>Eukaryota</taxon>
        <taxon>Metazoa</taxon>
        <taxon>Ecdysozoa</taxon>
        <taxon>Nematoda</taxon>
        <taxon>Enoplea</taxon>
        <taxon>Dorylaimia</taxon>
        <taxon>Trichinellida</taxon>
        <taxon>Trichinellidae</taxon>
        <taxon>Trichinella</taxon>
    </lineage>
</organism>
<accession>A0A0V1MWQ7</accession>
<protein>
    <submittedName>
        <fullName evidence="1">Uncharacterized protein</fullName>
    </submittedName>
</protein>
<sequence length="60" mass="6661">MLVRLPGVLLDIKPMNLKRSVLTVQLKCFTTSPGTTMNCQASSSFEAQFPEILQHGQEQP</sequence>